<dbReference type="Gene3D" id="1.20.1070.10">
    <property type="entry name" value="Rhodopsin 7-helix transmembrane proteins"/>
    <property type="match status" value="1"/>
</dbReference>
<protein>
    <recommendedName>
        <fullName evidence="4">7TM chemoreceptor</fullName>
    </recommendedName>
</protein>
<dbReference type="PANTHER" id="PTHR22943">
    <property type="entry name" value="7-TRANSMEMBRANE DOMAIN RECEPTOR C.ELEGANS"/>
    <property type="match status" value="1"/>
</dbReference>
<keyword evidence="3" id="KW-1185">Reference proteome</keyword>
<dbReference type="InterPro" id="IPR019428">
    <property type="entry name" value="7TM_GPCR_serpentine_rcpt_Str"/>
</dbReference>
<comment type="caution">
    <text evidence="2">The sequence shown here is derived from an EMBL/GenBank/DDBJ whole genome shotgun (WGS) entry which is preliminary data.</text>
</comment>
<evidence type="ECO:0000313" key="3">
    <source>
        <dbReference type="Proteomes" id="UP000024635"/>
    </source>
</evidence>
<organism evidence="2 3">
    <name type="scientific">Ancylostoma ceylanicum</name>
    <dbReference type="NCBI Taxonomy" id="53326"/>
    <lineage>
        <taxon>Eukaryota</taxon>
        <taxon>Metazoa</taxon>
        <taxon>Ecdysozoa</taxon>
        <taxon>Nematoda</taxon>
        <taxon>Chromadorea</taxon>
        <taxon>Rhabditida</taxon>
        <taxon>Rhabditina</taxon>
        <taxon>Rhabditomorpha</taxon>
        <taxon>Strongyloidea</taxon>
        <taxon>Ancylostomatidae</taxon>
        <taxon>Ancylostomatinae</taxon>
        <taxon>Ancylostoma</taxon>
    </lineage>
</organism>
<feature type="transmembrane region" description="Helical" evidence="1">
    <location>
        <begin position="196"/>
        <end position="220"/>
    </location>
</feature>
<keyword evidence="1" id="KW-0812">Transmembrane</keyword>
<feature type="transmembrane region" description="Helical" evidence="1">
    <location>
        <begin position="131"/>
        <end position="153"/>
    </location>
</feature>
<dbReference type="AlphaFoldDB" id="A0A016TIP4"/>
<dbReference type="PANTHER" id="PTHR22943:SF248">
    <property type="entry name" value="SEVEN TM RECEPTOR"/>
    <property type="match status" value="1"/>
</dbReference>
<reference evidence="3" key="1">
    <citation type="journal article" date="2015" name="Nat. Genet.">
        <title>The genome and transcriptome of the zoonotic hookworm Ancylostoma ceylanicum identify infection-specific gene families.</title>
        <authorList>
            <person name="Schwarz E.M."/>
            <person name="Hu Y."/>
            <person name="Antoshechkin I."/>
            <person name="Miller M.M."/>
            <person name="Sternberg P.W."/>
            <person name="Aroian R.V."/>
        </authorList>
    </citation>
    <scope>NUCLEOTIDE SEQUENCE</scope>
    <source>
        <strain evidence="3">HY135</strain>
    </source>
</reference>
<proteinExistence type="predicted"/>
<feature type="transmembrane region" description="Helical" evidence="1">
    <location>
        <begin position="89"/>
        <end position="111"/>
    </location>
</feature>
<dbReference type="STRING" id="53326.A0A016TIP4"/>
<accession>A0A016TIP4</accession>
<dbReference type="OrthoDB" id="5812563at2759"/>
<evidence type="ECO:0008006" key="4">
    <source>
        <dbReference type="Google" id="ProtNLM"/>
    </source>
</evidence>
<feature type="transmembrane region" description="Helical" evidence="1">
    <location>
        <begin position="241"/>
        <end position="269"/>
    </location>
</feature>
<feature type="transmembrane region" description="Helical" evidence="1">
    <location>
        <begin position="6"/>
        <end position="30"/>
    </location>
</feature>
<dbReference type="Pfam" id="PF10326">
    <property type="entry name" value="7TM_GPCR_Str"/>
    <property type="match status" value="1"/>
</dbReference>
<dbReference type="SUPFAM" id="SSF81321">
    <property type="entry name" value="Family A G protein-coupled receptor-like"/>
    <property type="match status" value="1"/>
</dbReference>
<dbReference type="GO" id="GO:0042048">
    <property type="term" value="P:olfactory behavior"/>
    <property type="evidence" value="ECO:0007669"/>
    <property type="project" value="TreeGrafter"/>
</dbReference>
<evidence type="ECO:0000256" key="1">
    <source>
        <dbReference type="SAM" id="Phobius"/>
    </source>
</evidence>
<dbReference type="Proteomes" id="UP000024635">
    <property type="component" value="Unassembled WGS sequence"/>
</dbReference>
<feature type="transmembrane region" description="Helical" evidence="1">
    <location>
        <begin position="275"/>
        <end position="299"/>
    </location>
</feature>
<keyword evidence="1" id="KW-1133">Transmembrane helix</keyword>
<dbReference type="GO" id="GO:0005886">
    <property type="term" value="C:plasma membrane"/>
    <property type="evidence" value="ECO:0007669"/>
    <property type="project" value="TreeGrafter"/>
</dbReference>
<sequence length="326" mass="36429">MALSAAHMNAVYCITAVSLAVNSILIFFICKHTVAEFGRYKRLMLIFTVFNIAYSIVQAVTMPAIHVYEMSFFVFACGLGVVPNAVNRFATAVFCSTFAQSLYLLALHFLYRYIQVVRPRARFLFESPSYVAMLVALYVFVAADYGAVCFFNFGPSSIKDVYFGDQMQMSYNLSIEEVGYLGPIYVLNSEVQWLDVLGLVNVSLVIGSTLAVIPLCGVAISRCLHKQEVTSKKTKELQVQMFRLLLIQSLFPLAFTFVPSSAILVLSLFGRNIGASGNIVAILLTMYPVIEPLVVLYFVSSYREALRMYFGLLRYVPGRNSTIVTY</sequence>
<dbReference type="EMBL" id="JARK01001433">
    <property type="protein sequence ID" value="EYC02859.1"/>
    <property type="molecule type" value="Genomic_DNA"/>
</dbReference>
<gene>
    <name evidence="2" type="primary">Acey_s0097.g2981</name>
    <name evidence="2" type="ORF">Y032_0097g2981</name>
</gene>
<name>A0A016TIP4_9BILA</name>
<feature type="transmembrane region" description="Helical" evidence="1">
    <location>
        <begin position="42"/>
        <end position="65"/>
    </location>
</feature>
<keyword evidence="1" id="KW-0472">Membrane</keyword>
<dbReference type="GO" id="GO:0038022">
    <property type="term" value="F:G protein-coupled olfactory receptor activity"/>
    <property type="evidence" value="ECO:0007669"/>
    <property type="project" value="TreeGrafter"/>
</dbReference>
<evidence type="ECO:0000313" key="2">
    <source>
        <dbReference type="EMBL" id="EYC02859.1"/>
    </source>
</evidence>